<accession>A0A2V4DX65</accession>
<dbReference type="EMBL" id="QGLP01000004">
    <property type="protein sequence ID" value="PXZ05440.1"/>
    <property type="molecule type" value="Genomic_DNA"/>
</dbReference>
<reference evidence="1 2" key="1">
    <citation type="submission" date="2018-05" db="EMBL/GenBank/DDBJ databases">
        <title>Reference genomes for bee gut microbiota database.</title>
        <authorList>
            <person name="Ellegaard K.M."/>
        </authorList>
    </citation>
    <scope>NUCLEOTIDE SEQUENCE [LARGE SCALE GENOMIC DNA]</scope>
    <source>
        <strain evidence="1 2">ESL0177</strain>
    </source>
</reference>
<organism evidence="1 2">
    <name type="scientific">Gilliamella apicola</name>
    <dbReference type="NCBI Taxonomy" id="1196095"/>
    <lineage>
        <taxon>Bacteria</taxon>
        <taxon>Pseudomonadati</taxon>
        <taxon>Pseudomonadota</taxon>
        <taxon>Gammaproteobacteria</taxon>
        <taxon>Orbales</taxon>
        <taxon>Orbaceae</taxon>
        <taxon>Gilliamella</taxon>
    </lineage>
</organism>
<evidence type="ECO:0000313" key="1">
    <source>
        <dbReference type="EMBL" id="PXZ05440.1"/>
    </source>
</evidence>
<comment type="caution">
    <text evidence="1">The sequence shown here is derived from an EMBL/GenBank/DDBJ whole genome shotgun (WGS) entry which is preliminary data.</text>
</comment>
<gene>
    <name evidence="1" type="ORF">DKK79_01755</name>
</gene>
<protein>
    <recommendedName>
        <fullName evidence="3">HK97 gp10 family phage protein</fullName>
    </recommendedName>
</protein>
<name>A0A2V4DX65_9GAMM</name>
<evidence type="ECO:0008006" key="3">
    <source>
        <dbReference type="Google" id="ProtNLM"/>
    </source>
</evidence>
<proteinExistence type="predicted"/>
<dbReference type="Proteomes" id="UP000247483">
    <property type="component" value="Unassembled WGS sequence"/>
</dbReference>
<evidence type="ECO:0000313" key="2">
    <source>
        <dbReference type="Proteomes" id="UP000247483"/>
    </source>
</evidence>
<dbReference type="AlphaFoldDB" id="A0A2V4DX65"/>
<sequence length="119" mass="13562">MKVKGINRCIKSFDKTIKRTKDNAVRAMHASMIVGATQAAIYTPIDTSTLINSQYREVIINVTHITGRIGYTENYAAYVTNLSIKMKFKHPTAKKDFLNEGLKDMEAEILNIFKRELFC</sequence>